<dbReference type="Gene3D" id="3.40.50.720">
    <property type="entry name" value="NAD(P)-binding Rossmann-like Domain"/>
    <property type="match status" value="1"/>
</dbReference>
<proteinExistence type="inferred from homology"/>
<dbReference type="PRINTS" id="PR00081">
    <property type="entry name" value="GDHRDH"/>
</dbReference>
<comment type="caution">
    <text evidence="4">The sequence shown here is derived from an EMBL/GenBank/DDBJ whole genome shotgun (WGS) entry which is preliminary data.</text>
</comment>
<gene>
    <name evidence="4" type="ORF">B5D80_03250</name>
</gene>
<dbReference type="PANTHER" id="PTHR43639">
    <property type="entry name" value="OXIDOREDUCTASE, SHORT-CHAIN DEHYDROGENASE/REDUCTASE FAMILY (AFU_ORTHOLOGUE AFUA_5G02870)"/>
    <property type="match status" value="1"/>
</dbReference>
<dbReference type="GO" id="GO:0016491">
    <property type="term" value="F:oxidoreductase activity"/>
    <property type="evidence" value="ECO:0007669"/>
    <property type="project" value="UniProtKB-KW"/>
</dbReference>
<dbReference type="Proteomes" id="UP000197174">
    <property type="component" value="Unassembled WGS sequence"/>
</dbReference>
<sequence>MTERNGTADLGLHGRVALVTGGTRGVGLAVARRLCAAGCPVVLGYRADHAAAERAVKSLAGLPGAVDAVAADVSRPAGVAALLDAVRSRHGGLDIFVHNAAHFTPMPATRLAARGVRADLATALTPLAAGAAGVAELMAGRPGRIVVVSSSGARDVVPAYASLGMAKAALESLVRYLAVELAARGITVNAVSTAKIDKGADTPAPEVAAVLAGRTPAGRLTTPQDVAGVVALLCTDEAAWLQGQVVTADGGLGLRG</sequence>
<dbReference type="InterPro" id="IPR002347">
    <property type="entry name" value="SDR_fam"/>
</dbReference>
<dbReference type="OrthoDB" id="154414at2"/>
<dbReference type="InterPro" id="IPR036291">
    <property type="entry name" value="NAD(P)-bd_dom_sf"/>
</dbReference>
<dbReference type="EMBL" id="MZMV01000004">
    <property type="protein sequence ID" value="OWV11942.1"/>
    <property type="molecule type" value="Genomic_DNA"/>
</dbReference>
<evidence type="ECO:0000256" key="1">
    <source>
        <dbReference type="ARBA" id="ARBA00006484"/>
    </source>
</evidence>
<evidence type="ECO:0000259" key="3">
    <source>
        <dbReference type="SMART" id="SM00822"/>
    </source>
</evidence>
<dbReference type="SMART" id="SM00822">
    <property type="entry name" value="PKS_KR"/>
    <property type="match status" value="1"/>
</dbReference>
<feature type="domain" description="Ketoreductase" evidence="3">
    <location>
        <begin position="15"/>
        <end position="194"/>
    </location>
</feature>
<dbReference type="InterPro" id="IPR057326">
    <property type="entry name" value="KR_dom"/>
</dbReference>
<dbReference type="AlphaFoldDB" id="A0A246RS46"/>
<evidence type="ECO:0000313" key="4">
    <source>
        <dbReference type="EMBL" id="OWV11942.1"/>
    </source>
</evidence>
<accession>A0A246RS46</accession>
<evidence type="ECO:0000313" key="5">
    <source>
        <dbReference type="Proteomes" id="UP000197174"/>
    </source>
</evidence>
<dbReference type="SUPFAM" id="SSF51735">
    <property type="entry name" value="NAD(P)-binding Rossmann-fold domains"/>
    <property type="match status" value="1"/>
</dbReference>
<organism evidence="4 5">
    <name type="scientific">Micromonospora wenchangensis</name>
    <dbReference type="NCBI Taxonomy" id="1185415"/>
    <lineage>
        <taxon>Bacteria</taxon>
        <taxon>Bacillati</taxon>
        <taxon>Actinomycetota</taxon>
        <taxon>Actinomycetes</taxon>
        <taxon>Micromonosporales</taxon>
        <taxon>Micromonosporaceae</taxon>
        <taxon>Micromonospora</taxon>
    </lineage>
</organism>
<name>A0A246RS46_9ACTN</name>
<protein>
    <submittedName>
        <fullName evidence="4">Short-chain dehydrogenase</fullName>
    </submittedName>
</protein>
<keyword evidence="5" id="KW-1185">Reference proteome</keyword>
<reference evidence="4 5" key="1">
    <citation type="submission" date="2017-03" db="EMBL/GenBank/DDBJ databases">
        <title>Whole genome sequence of Micromonospora wenchangensis, isolated from mangrove soil.</title>
        <authorList>
            <person name="Yang H."/>
        </authorList>
    </citation>
    <scope>NUCLEOTIDE SEQUENCE [LARGE SCALE GENOMIC DNA]</scope>
    <source>
        <strain evidence="4 5">CCTCC AA 2012002</strain>
    </source>
</reference>
<evidence type="ECO:0000256" key="2">
    <source>
        <dbReference type="ARBA" id="ARBA00023002"/>
    </source>
</evidence>
<comment type="similarity">
    <text evidence="1">Belongs to the short-chain dehydrogenases/reductases (SDR) family.</text>
</comment>
<keyword evidence="2" id="KW-0560">Oxidoreductase</keyword>
<dbReference type="Pfam" id="PF13561">
    <property type="entry name" value="adh_short_C2"/>
    <property type="match status" value="1"/>
</dbReference>
<dbReference type="PANTHER" id="PTHR43639:SF1">
    <property type="entry name" value="SHORT-CHAIN DEHYDROGENASE_REDUCTASE FAMILY PROTEIN"/>
    <property type="match status" value="1"/>
</dbReference>
<dbReference type="RefSeq" id="WP_088642259.1">
    <property type="nucleotide sequence ID" value="NZ_CBDRBW010000049.1"/>
</dbReference>